<gene>
    <name evidence="1" type="ORF">LMG26411_00608</name>
</gene>
<dbReference type="RefSeq" id="WP_211951822.1">
    <property type="nucleotide sequence ID" value="NZ_CAJPVI010000002.1"/>
</dbReference>
<reference evidence="1 2" key="1">
    <citation type="submission" date="2021-03" db="EMBL/GenBank/DDBJ databases">
        <authorList>
            <person name="Peeters C."/>
        </authorList>
    </citation>
    <scope>NUCLEOTIDE SEQUENCE [LARGE SCALE GENOMIC DNA]</scope>
    <source>
        <strain evidence="1 2">LMG 26411</strain>
    </source>
</reference>
<organism evidence="1 2">
    <name type="scientific">Cupriavidus numazuensis</name>
    <dbReference type="NCBI Taxonomy" id="221992"/>
    <lineage>
        <taxon>Bacteria</taxon>
        <taxon>Pseudomonadati</taxon>
        <taxon>Pseudomonadota</taxon>
        <taxon>Betaproteobacteria</taxon>
        <taxon>Burkholderiales</taxon>
        <taxon>Burkholderiaceae</taxon>
        <taxon>Cupriavidus</taxon>
    </lineage>
</organism>
<protein>
    <submittedName>
        <fullName evidence="1">Uncharacterized protein</fullName>
    </submittedName>
</protein>
<evidence type="ECO:0000313" key="2">
    <source>
        <dbReference type="Proteomes" id="UP000672657"/>
    </source>
</evidence>
<sequence>MMGPASVEELAMIEAAARAAGYEVRRFRVRELEVVHVGVGDQWALFDSLRHDGDAFRLQIDCGMSVIVRRGIAMAETYPGDRALTIMEDATQNKAAAVRLAITRAAAALHEYRTKEAA</sequence>
<evidence type="ECO:0000313" key="1">
    <source>
        <dbReference type="EMBL" id="CAG2132380.1"/>
    </source>
</evidence>
<proteinExistence type="predicted"/>
<name>A0ABN7PVH3_9BURK</name>
<comment type="caution">
    <text evidence="1">The sequence shown here is derived from an EMBL/GenBank/DDBJ whole genome shotgun (WGS) entry which is preliminary data.</text>
</comment>
<dbReference type="EMBL" id="CAJPVI010000002">
    <property type="protein sequence ID" value="CAG2132380.1"/>
    <property type="molecule type" value="Genomic_DNA"/>
</dbReference>
<dbReference type="Proteomes" id="UP000672657">
    <property type="component" value="Unassembled WGS sequence"/>
</dbReference>
<accession>A0ABN7PVH3</accession>
<keyword evidence="2" id="KW-1185">Reference proteome</keyword>